<gene>
    <name evidence="1" type="ORF">ACE1CI_33535</name>
</gene>
<dbReference type="InterPro" id="IPR025455">
    <property type="entry name" value="DUF4276"/>
</dbReference>
<comment type="caution">
    <text evidence="1">The sequence shown here is derived from an EMBL/GenBank/DDBJ whole genome shotgun (WGS) entry which is preliminary data.</text>
</comment>
<keyword evidence="2" id="KW-1185">Reference proteome</keyword>
<evidence type="ECO:0000313" key="1">
    <source>
        <dbReference type="EMBL" id="MFB2897863.1"/>
    </source>
</evidence>
<dbReference type="Proteomes" id="UP001576784">
    <property type="component" value="Unassembled WGS sequence"/>
</dbReference>
<dbReference type="EMBL" id="JBHFNR010000268">
    <property type="protein sequence ID" value="MFB2897863.1"/>
    <property type="molecule type" value="Genomic_DNA"/>
</dbReference>
<dbReference type="RefSeq" id="WP_413267472.1">
    <property type="nucleotide sequence ID" value="NZ_JBHFNR010000268.1"/>
</dbReference>
<protein>
    <submittedName>
        <fullName evidence="1">DUF4276 family protein</fullName>
    </submittedName>
</protein>
<sequence>MVKEIRIYIEGGGDSKNTKALLRQGFSTFLNKLVQIARSKRIKWQIIMCGSRNSAFSDFQNALSDHPDAFNVLLVDAEAPVKNKEKPWEHLKFRDNWDSPGVDDDHCYLMVQAMEAWFIADIDTLKNYYGQGFKENSIPKNSNVENIDKDSLEPSLKAATRDTSKGEYQKIQHASQLLERLNAAKICKASPNCDRLFTTLALIMGETI</sequence>
<organism evidence="1 2">
    <name type="scientific">Floridaenema flaviceps BLCC-F50</name>
    <dbReference type="NCBI Taxonomy" id="3153642"/>
    <lineage>
        <taxon>Bacteria</taxon>
        <taxon>Bacillati</taxon>
        <taxon>Cyanobacteriota</taxon>
        <taxon>Cyanophyceae</taxon>
        <taxon>Oscillatoriophycideae</taxon>
        <taxon>Aerosakkonematales</taxon>
        <taxon>Aerosakkonemataceae</taxon>
        <taxon>Floridanema</taxon>
        <taxon>Floridanema flaviceps</taxon>
    </lineage>
</organism>
<dbReference type="Pfam" id="PF14103">
    <property type="entry name" value="DUF4276"/>
    <property type="match status" value="1"/>
</dbReference>
<reference evidence="1 2" key="1">
    <citation type="submission" date="2024-09" db="EMBL/GenBank/DDBJ databases">
        <title>Floridaenema gen nov. (Aerosakkonemataceae, Aerosakkonematales ord. nov., Cyanobacteria) from benthic tropical and subtropical fresh waters, with the description of four new species.</title>
        <authorList>
            <person name="Moretto J.A."/>
            <person name="Berthold D.E."/>
            <person name="Lefler F.W."/>
            <person name="Huang I.-S."/>
            <person name="Laughinghouse H. IV."/>
        </authorList>
    </citation>
    <scope>NUCLEOTIDE SEQUENCE [LARGE SCALE GENOMIC DNA]</scope>
    <source>
        <strain evidence="1 2">BLCC-F50</strain>
    </source>
</reference>
<evidence type="ECO:0000313" key="2">
    <source>
        <dbReference type="Proteomes" id="UP001576784"/>
    </source>
</evidence>
<proteinExistence type="predicted"/>
<name>A0ABV4Y1J1_9CYAN</name>
<accession>A0ABV4Y1J1</accession>